<feature type="compositionally biased region" description="Gly residues" evidence="1">
    <location>
        <begin position="109"/>
        <end position="121"/>
    </location>
</feature>
<organism evidence="3 4">
    <name type="scientific">Heliobacterium mobile</name>
    <name type="common">Heliobacillus mobilis</name>
    <dbReference type="NCBI Taxonomy" id="28064"/>
    <lineage>
        <taxon>Bacteria</taxon>
        <taxon>Bacillati</taxon>
        <taxon>Bacillota</taxon>
        <taxon>Clostridia</taxon>
        <taxon>Eubacteriales</taxon>
        <taxon>Heliobacteriaceae</taxon>
        <taxon>Heliobacterium</taxon>
    </lineage>
</organism>
<evidence type="ECO:0000256" key="2">
    <source>
        <dbReference type="SAM" id="SignalP"/>
    </source>
</evidence>
<name>A0A6I3SSB1_HELMO</name>
<gene>
    <name evidence="3" type="ORF">GJ688_18580</name>
</gene>
<feature type="signal peptide" evidence="2">
    <location>
        <begin position="1"/>
        <end position="32"/>
    </location>
</feature>
<dbReference type="Proteomes" id="UP000430670">
    <property type="component" value="Unassembled WGS sequence"/>
</dbReference>
<dbReference type="Pfam" id="PF10925">
    <property type="entry name" value="DUF2680"/>
    <property type="match status" value="1"/>
</dbReference>
<dbReference type="EMBL" id="WNKU01000045">
    <property type="protein sequence ID" value="MTV50927.1"/>
    <property type="molecule type" value="Genomic_DNA"/>
</dbReference>
<dbReference type="InterPro" id="IPR024485">
    <property type="entry name" value="DUF2680"/>
</dbReference>
<keyword evidence="2" id="KW-0732">Signal</keyword>
<evidence type="ECO:0000256" key="1">
    <source>
        <dbReference type="SAM" id="MobiDB-lite"/>
    </source>
</evidence>
<keyword evidence="4" id="KW-1185">Reference proteome</keyword>
<sequence>MKTMFGKDVKKKLLVTGMVGILTLSTVGTALALTEEQTNEITQLHGQMFALRKQMVQKYVKFGELTPEQGQAIEQRMDANFKARSESGFENCLPGQNCLRNPSGNGNGTCQGNGQGRGQGRGQNATSQVWHGLGRGGW</sequence>
<feature type="region of interest" description="Disordered" evidence="1">
    <location>
        <begin position="109"/>
        <end position="138"/>
    </location>
</feature>
<protein>
    <submittedName>
        <fullName evidence="3">DUF2680 domain-containing protein</fullName>
    </submittedName>
</protein>
<accession>A0A6I3SSB1</accession>
<comment type="caution">
    <text evidence="3">The sequence shown here is derived from an EMBL/GenBank/DDBJ whole genome shotgun (WGS) entry which is preliminary data.</text>
</comment>
<proteinExistence type="predicted"/>
<evidence type="ECO:0000313" key="4">
    <source>
        <dbReference type="Proteomes" id="UP000430670"/>
    </source>
</evidence>
<reference evidence="3 4" key="1">
    <citation type="submission" date="2019-11" db="EMBL/GenBank/DDBJ databases">
        <title>Whole-genome sequence of a the green, strictly anaerobic photosynthetic bacterium Heliobacillus mobilis DSM 6151.</title>
        <authorList>
            <person name="Kyndt J.A."/>
            <person name="Meyer T.E."/>
        </authorList>
    </citation>
    <scope>NUCLEOTIDE SEQUENCE [LARGE SCALE GENOMIC DNA]</scope>
    <source>
        <strain evidence="3 4">DSM 6151</strain>
    </source>
</reference>
<feature type="chain" id="PRO_5026184565" evidence="2">
    <location>
        <begin position="33"/>
        <end position="138"/>
    </location>
</feature>
<evidence type="ECO:0000313" key="3">
    <source>
        <dbReference type="EMBL" id="MTV50927.1"/>
    </source>
</evidence>
<dbReference type="OrthoDB" id="2084094at2"/>
<dbReference type="AlphaFoldDB" id="A0A6I3SSB1"/>